<evidence type="ECO:0000256" key="2">
    <source>
        <dbReference type="ARBA" id="ARBA00022833"/>
    </source>
</evidence>
<keyword evidence="1" id="KW-0479">Metal-binding</keyword>
<evidence type="ECO:0000256" key="3">
    <source>
        <dbReference type="ARBA" id="ARBA00023002"/>
    </source>
</evidence>
<keyword evidence="2" id="KW-0862">Zinc</keyword>
<proteinExistence type="predicted"/>
<gene>
    <name evidence="5" type="ORF">K7432_017456</name>
</gene>
<comment type="caution">
    <text evidence="5">The sequence shown here is derived from an EMBL/GenBank/DDBJ whole genome shotgun (WGS) entry which is preliminary data.</text>
</comment>
<dbReference type="Gene3D" id="3.90.180.10">
    <property type="entry name" value="Medium-chain alcohol dehydrogenases, catalytic domain"/>
    <property type="match status" value="1"/>
</dbReference>
<sequence>MLRSDDKEFDCYACHGKDQAVKPWSYRPRPLGEEDVEIAISHWVICVSDIHTLDSGWGATDYPVVVGHEIIGKVVDKGP</sequence>
<evidence type="ECO:0000256" key="1">
    <source>
        <dbReference type="ARBA" id="ARBA00022723"/>
    </source>
</evidence>
<organism evidence="5 6">
    <name type="scientific">Basidiobolus ranarum</name>
    <dbReference type="NCBI Taxonomy" id="34480"/>
    <lineage>
        <taxon>Eukaryota</taxon>
        <taxon>Fungi</taxon>
        <taxon>Fungi incertae sedis</taxon>
        <taxon>Zoopagomycota</taxon>
        <taxon>Entomophthoromycotina</taxon>
        <taxon>Basidiobolomycetes</taxon>
        <taxon>Basidiobolales</taxon>
        <taxon>Basidiobolaceae</taxon>
        <taxon>Basidiobolus</taxon>
    </lineage>
</organism>
<dbReference type="PANTHER" id="PTHR42683">
    <property type="entry name" value="ALDEHYDE REDUCTASE"/>
    <property type="match status" value="1"/>
</dbReference>
<evidence type="ECO:0000313" key="5">
    <source>
        <dbReference type="EMBL" id="KAK9670795.1"/>
    </source>
</evidence>
<evidence type="ECO:0000259" key="4">
    <source>
        <dbReference type="Pfam" id="PF08240"/>
    </source>
</evidence>
<protein>
    <recommendedName>
        <fullName evidence="4">Alcohol dehydrogenase-like N-terminal domain-containing protein</fullName>
    </recommendedName>
</protein>
<dbReference type="InterPro" id="IPR013154">
    <property type="entry name" value="ADH-like_N"/>
</dbReference>
<accession>A0ABR2VKC5</accession>
<dbReference type="Proteomes" id="UP001479436">
    <property type="component" value="Unassembled WGS sequence"/>
</dbReference>
<keyword evidence="3" id="KW-0560">Oxidoreductase</keyword>
<dbReference type="SUPFAM" id="SSF50129">
    <property type="entry name" value="GroES-like"/>
    <property type="match status" value="1"/>
</dbReference>
<dbReference type="Pfam" id="PF08240">
    <property type="entry name" value="ADH_N"/>
    <property type="match status" value="1"/>
</dbReference>
<evidence type="ECO:0000313" key="6">
    <source>
        <dbReference type="Proteomes" id="UP001479436"/>
    </source>
</evidence>
<dbReference type="InterPro" id="IPR047109">
    <property type="entry name" value="CAD-like"/>
</dbReference>
<feature type="domain" description="Alcohol dehydrogenase-like N-terminal" evidence="4">
    <location>
        <begin position="32"/>
        <end position="78"/>
    </location>
</feature>
<name>A0ABR2VKC5_9FUNG</name>
<reference evidence="5 6" key="1">
    <citation type="submission" date="2023-04" db="EMBL/GenBank/DDBJ databases">
        <title>Genome of Basidiobolus ranarum AG-B5.</title>
        <authorList>
            <person name="Stajich J.E."/>
            <person name="Carter-House D."/>
            <person name="Gryganskyi A."/>
        </authorList>
    </citation>
    <scope>NUCLEOTIDE SEQUENCE [LARGE SCALE GENOMIC DNA]</scope>
    <source>
        <strain evidence="5 6">AG-B5</strain>
    </source>
</reference>
<keyword evidence="6" id="KW-1185">Reference proteome</keyword>
<feature type="non-terminal residue" evidence="5">
    <location>
        <position position="79"/>
    </location>
</feature>
<dbReference type="InterPro" id="IPR011032">
    <property type="entry name" value="GroES-like_sf"/>
</dbReference>
<dbReference type="EMBL" id="JASJQH010010666">
    <property type="protein sequence ID" value="KAK9670795.1"/>
    <property type="molecule type" value="Genomic_DNA"/>
</dbReference>